<reference evidence="3 4" key="1">
    <citation type="journal article" date="2012" name="Genome Biol.">
        <title>Genome and low-iron response of an oceanic diatom adapted to chronic iron limitation.</title>
        <authorList>
            <person name="Lommer M."/>
            <person name="Specht M."/>
            <person name="Roy A.S."/>
            <person name="Kraemer L."/>
            <person name="Andreson R."/>
            <person name="Gutowska M.A."/>
            <person name="Wolf J."/>
            <person name="Bergner S.V."/>
            <person name="Schilhabel M.B."/>
            <person name="Klostermeier U.C."/>
            <person name="Beiko R.G."/>
            <person name="Rosenstiel P."/>
            <person name="Hippler M."/>
            <person name="Laroche J."/>
        </authorList>
    </citation>
    <scope>NUCLEOTIDE SEQUENCE [LARGE SCALE GENOMIC DNA]</scope>
    <source>
        <strain evidence="3 4">CCMP1005</strain>
    </source>
</reference>
<gene>
    <name evidence="3" type="ORF">THAOC_23133</name>
</gene>
<dbReference type="InterPro" id="IPR000595">
    <property type="entry name" value="cNMP-bd_dom"/>
</dbReference>
<dbReference type="InterPro" id="IPR018490">
    <property type="entry name" value="cNMP-bd_dom_sf"/>
</dbReference>
<dbReference type="Proteomes" id="UP000266841">
    <property type="component" value="Unassembled WGS sequence"/>
</dbReference>
<dbReference type="EMBL" id="AGNL01030228">
    <property type="protein sequence ID" value="EJK56889.1"/>
    <property type="molecule type" value="Genomic_DNA"/>
</dbReference>
<feature type="non-terminal residue" evidence="3">
    <location>
        <position position="1"/>
    </location>
</feature>
<dbReference type="PROSITE" id="PS50042">
    <property type="entry name" value="CNMP_BINDING_3"/>
    <property type="match status" value="1"/>
</dbReference>
<dbReference type="eggNOG" id="ENOG502T208">
    <property type="taxonomic scope" value="Eukaryota"/>
</dbReference>
<evidence type="ECO:0000313" key="3">
    <source>
        <dbReference type="EMBL" id="EJK56889.1"/>
    </source>
</evidence>
<keyword evidence="4" id="KW-1185">Reference proteome</keyword>
<evidence type="ECO:0000256" key="1">
    <source>
        <dbReference type="SAM" id="MobiDB-lite"/>
    </source>
</evidence>
<feature type="region of interest" description="Disordered" evidence="1">
    <location>
        <begin position="62"/>
        <end position="83"/>
    </location>
</feature>
<dbReference type="InterPro" id="IPR014710">
    <property type="entry name" value="RmlC-like_jellyroll"/>
</dbReference>
<proteinExistence type="predicted"/>
<comment type="caution">
    <text evidence="3">The sequence shown here is derived from an EMBL/GenBank/DDBJ whole genome shotgun (WGS) entry which is preliminary data.</text>
</comment>
<dbReference type="Gene3D" id="2.60.120.10">
    <property type="entry name" value="Jelly Rolls"/>
    <property type="match status" value="1"/>
</dbReference>
<protein>
    <recommendedName>
        <fullName evidence="2">Cyclic nucleotide-binding domain-containing protein</fullName>
    </recommendedName>
</protein>
<evidence type="ECO:0000313" key="4">
    <source>
        <dbReference type="Proteomes" id="UP000266841"/>
    </source>
</evidence>
<organism evidence="3 4">
    <name type="scientific">Thalassiosira oceanica</name>
    <name type="common">Marine diatom</name>
    <dbReference type="NCBI Taxonomy" id="159749"/>
    <lineage>
        <taxon>Eukaryota</taxon>
        <taxon>Sar</taxon>
        <taxon>Stramenopiles</taxon>
        <taxon>Ochrophyta</taxon>
        <taxon>Bacillariophyta</taxon>
        <taxon>Coscinodiscophyceae</taxon>
        <taxon>Thalassiosirophycidae</taxon>
        <taxon>Thalassiosirales</taxon>
        <taxon>Thalassiosiraceae</taxon>
        <taxon>Thalassiosira</taxon>
    </lineage>
</organism>
<dbReference type="AlphaFoldDB" id="K0RWQ1"/>
<name>K0RWQ1_THAOC</name>
<accession>K0RWQ1</accession>
<dbReference type="SUPFAM" id="SSF51206">
    <property type="entry name" value="cAMP-binding domain-like"/>
    <property type="match status" value="1"/>
</dbReference>
<evidence type="ECO:0000259" key="2">
    <source>
        <dbReference type="PROSITE" id="PS50042"/>
    </source>
</evidence>
<dbReference type="CDD" id="cd00038">
    <property type="entry name" value="CAP_ED"/>
    <property type="match status" value="1"/>
</dbReference>
<feature type="domain" description="Cyclic nucleotide-binding" evidence="2">
    <location>
        <begin position="318"/>
        <end position="381"/>
    </location>
</feature>
<dbReference type="OrthoDB" id="10607903at2759"/>
<feature type="compositionally biased region" description="Gly residues" evidence="1">
    <location>
        <begin position="71"/>
        <end position="83"/>
    </location>
</feature>
<sequence>CVSVQKSRIIEETYASPCPEFSQPRRGARLGFPPADPSACLRQGRRGEPGTGAVVLSTEQTGSSSFLSGLDGRGQGTGRGGAGGGRVKAFGFCVQVRRVDAPKGWGWAGIRIRMGAFAQCRAPVMTPDSTLGGVELLRPYSYASSTIALIQARRRRSSCRRARDHTGVMKRSRMSVSQAHEIEEDCKRYLQVNVTTTYAVSSASGLLGGVSRCKESLAYIVASIAYPASPMDSGAGLLHGVVGNIATPEIQLQLRRLKLTGPVTGSQDNPRTKAAIPILGNLAYITLARVNGAMAIKFVMDEMPVVLSEEEEATYIQYFAPLTRKQFRRLIDLATIAEYHQGELLTRVNMPCDKLYLILEGTATMKGENGKHISVLQRGSFPNCMSFQRCGWDAKRRWSNDRDKNKPLNTSYATIKCEERVKCLVWDGTELLRLLDHESSENGGSMRLRLDHVVVESMIRRLLVDSEGAKVTDYIKVISQGWADESAKDLKMQSMRTDNRKKQLDHGSQM</sequence>